<dbReference type="SMART" id="SM00109">
    <property type="entry name" value="C1"/>
    <property type="match status" value="2"/>
</dbReference>
<gene>
    <name evidence="4" type="ORF">PXEA_LOCUS2998</name>
</gene>
<proteinExistence type="predicted"/>
<feature type="domain" description="Phorbol-ester/DAG-type" evidence="3">
    <location>
        <begin position="120"/>
        <end position="168"/>
    </location>
</feature>
<evidence type="ECO:0000256" key="1">
    <source>
        <dbReference type="ARBA" id="ARBA00022723"/>
    </source>
</evidence>
<dbReference type="AlphaFoldDB" id="A0A448WE34"/>
<organism evidence="4 5">
    <name type="scientific">Protopolystoma xenopodis</name>
    <dbReference type="NCBI Taxonomy" id="117903"/>
    <lineage>
        <taxon>Eukaryota</taxon>
        <taxon>Metazoa</taxon>
        <taxon>Spiralia</taxon>
        <taxon>Lophotrochozoa</taxon>
        <taxon>Platyhelminthes</taxon>
        <taxon>Monogenea</taxon>
        <taxon>Polyopisthocotylea</taxon>
        <taxon>Polystomatidea</taxon>
        <taxon>Polystomatidae</taxon>
        <taxon>Protopolystoma</taxon>
    </lineage>
</organism>
<dbReference type="GO" id="GO:0046872">
    <property type="term" value="F:metal ion binding"/>
    <property type="evidence" value="ECO:0007669"/>
    <property type="project" value="UniProtKB-KW"/>
</dbReference>
<name>A0A448WE34_9PLAT</name>
<sequence>MEEDARDDEANNSALCESCNAGEDCILEGDAPSSSRSGCSPNGWFQGHSFVKKHFHKPATCHHCSDLLWGLLGTTGMICETCPFYFFFSVCNFLAHEKCLSLIVSPCTCIVPFLVQDAVSHCWSDIGHFKRKFCNVCRKRLDDLLAVRCEICEYYAHYECLDFVAADCKQCAVSTPMFDRKVSHHCIWSLASCFL</sequence>
<accession>A0A448WE34</accession>
<dbReference type="OrthoDB" id="242257at2759"/>
<dbReference type="Proteomes" id="UP000784294">
    <property type="component" value="Unassembled WGS sequence"/>
</dbReference>
<reference evidence="4" key="1">
    <citation type="submission" date="2018-11" db="EMBL/GenBank/DDBJ databases">
        <authorList>
            <consortium name="Pathogen Informatics"/>
        </authorList>
    </citation>
    <scope>NUCLEOTIDE SEQUENCE</scope>
</reference>
<keyword evidence="1" id="KW-0479">Metal-binding</keyword>
<dbReference type="PRINTS" id="PR00008">
    <property type="entry name" value="DAGPEDOMAIN"/>
</dbReference>
<keyword evidence="2" id="KW-0862">Zinc</keyword>
<feature type="domain" description="Phorbol-ester/DAG-type" evidence="3">
    <location>
        <begin position="47"/>
        <end position="107"/>
    </location>
</feature>
<protein>
    <recommendedName>
        <fullName evidence="3">Phorbol-ester/DAG-type domain-containing protein</fullName>
    </recommendedName>
</protein>
<comment type="caution">
    <text evidence="4">The sequence shown here is derived from an EMBL/GenBank/DDBJ whole genome shotgun (WGS) entry which is preliminary data.</text>
</comment>
<dbReference type="EMBL" id="CAAALY010006641">
    <property type="protein sequence ID" value="VEL09558.1"/>
    <property type="molecule type" value="Genomic_DNA"/>
</dbReference>
<dbReference type="Pfam" id="PF00130">
    <property type="entry name" value="C1_1"/>
    <property type="match status" value="1"/>
</dbReference>
<dbReference type="Gene3D" id="3.30.60.20">
    <property type="match status" value="2"/>
</dbReference>
<evidence type="ECO:0000256" key="2">
    <source>
        <dbReference type="ARBA" id="ARBA00022833"/>
    </source>
</evidence>
<dbReference type="SUPFAM" id="SSF57889">
    <property type="entry name" value="Cysteine-rich domain"/>
    <property type="match status" value="2"/>
</dbReference>
<dbReference type="CDD" id="cd20804">
    <property type="entry name" value="C1_DGKtheta_typeV_rpt2"/>
    <property type="match status" value="1"/>
</dbReference>
<keyword evidence="5" id="KW-1185">Reference proteome</keyword>
<dbReference type="InterPro" id="IPR046349">
    <property type="entry name" value="C1-like_sf"/>
</dbReference>
<dbReference type="InterPro" id="IPR002219">
    <property type="entry name" value="PKC_DAG/PE"/>
</dbReference>
<dbReference type="InterPro" id="IPR020454">
    <property type="entry name" value="DAG/PE-bd"/>
</dbReference>
<evidence type="ECO:0000313" key="5">
    <source>
        <dbReference type="Proteomes" id="UP000784294"/>
    </source>
</evidence>
<evidence type="ECO:0000313" key="4">
    <source>
        <dbReference type="EMBL" id="VEL09558.1"/>
    </source>
</evidence>
<dbReference type="PROSITE" id="PS50081">
    <property type="entry name" value="ZF_DAG_PE_2"/>
    <property type="match status" value="2"/>
</dbReference>
<dbReference type="PROSITE" id="PS00479">
    <property type="entry name" value="ZF_DAG_PE_1"/>
    <property type="match status" value="1"/>
</dbReference>
<evidence type="ECO:0000259" key="3">
    <source>
        <dbReference type="PROSITE" id="PS50081"/>
    </source>
</evidence>